<dbReference type="RefSeq" id="XP_071916098.1">
    <property type="nucleotide sequence ID" value="XM_072059997.1"/>
</dbReference>
<feature type="domain" description="F-box" evidence="1">
    <location>
        <begin position="15"/>
        <end position="61"/>
    </location>
</feature>
<organism evidence="2 3">
    <name type="scientific">Coffea arabica</name>
    <name type="common">Arabian coffee</name>
    <dbReference type="NCBI Taxonomy" id="13443"/>
    <lineage>
        <taxon>Eukaryota</taxon>
        <taxon>Viridiplantae</taxon>
        <taxon>Streptophyta</taxon>
        <taxon>Embryophyta</taxon>
        <taxon>Tracheophyta</taxon>
        <taxon>Spermatophyta</taxon>
        <taxon>Magnoliopsida</taxon>
        <taxon>eudicotyledons</taxon>
        <taxon>Gunneridae</taxon>
        <taxon>Pentapetalae</taxon>
        <taxon>asterids</taxon>
        <taxon>lamiids</taxon>
        <taxon>Gentianales</taxon>
        <taxon>Rubiaceae</taxon>
        <taxon>Ixoroideae</taxon>
        <taxon>Gardenieae complex</taxon>
        <taxon>Bertiereae - Coffeeae clade</taxon>
        <taxon>Coffeeae</taxon>
        <taxon>Coffea</taxon>
    </lineage>
</organism>
<dbReference type="PANTHER" id="PTHR31672:SF13">
    <property type="entry name" value="F-BOX PROTEIN CPR30-LIKE"/>
    <property type="match status" value="1"/>
</dbReference>
<dbReference type="CDD" id="cd22157">
    <property type="entry name" value="F-box_AtFBW1-like"/>
    <property type="match status" value="1"/>
</dbReference>
<dbReference type="PANTHER" id="PTHR31672">
    <property type="entry name" value="BNACNNG10540D PROTEIN"/>
    <property type="match status" value="1"/>
</dbReference>
<evidence type="ECO:0000313" key="2">
    <source>
        <dbReference type="Proteomes" id="UP001652660"/>
    </source>
</evidence>
<dbReference type="InterPro" id="IPR001810">
    <property type="entry name" value="F-box_dom"/>
</dbReference>
<evidence type="ECO:0000313" key="3">
    <source>
        <dbReference type="RefSeq" id="XP_071916098.1"/>
    </source>
</evidence>
<dbReference type="SMART" id="SM00256">
    <property type="entry name" value="FBOX"/>
    <property type="match status" value="1"/>
</dbReference>
<dbReference type="InterPro" id="IPR036047">
    <property type="entry name" value="F-box-like_dom_sf"/>
</dbReference>
<reference evidence="3" key="1">
    <citation type="submission" date="2025-08" db="UniProtKB">
        <authorList>
            <consortium name="RefSeq"/>
        </authorList>
    </citation>
    <scope>IDENTIFICATION</scope>
    <source>
        <tissue evidence="3">Leaves</tissue>
    </source>
</reference>
<dbReference type="Pfam" id="PF08268">
    <property type="entry name" value="FBA_3"/>
    <property type="match status" value="1"/>
</dbReference>
<gene>
    <name evidence="3" type="primary">LOC140011232</name>
</gene>
<keyword evidence="2" id="KW-1185">Reference proteome</keyword>
<dbReference type="InterPro" id="IPR013187">
    <property type="entry name" value="F-box-assoc_dom_typ3"/>
</dbReference>
<dbReference type="Gene3D" id="1.20.1280.50">
    <property type="match status" value="1"/>
</dbReference>
<dbReference type="Pfam" id="PF00646">
    <property type="entry name" value="F-box"/>
    <property type="match status" value="1"/>
</dbReference>
<evidence type="ECO:0000259" key="1">
    <source>
        <dbReference type="PROSITE" id="PS50181"/>
    </source>
</evidence>
<protein>
    <submittedName>
        <fullName evidence="3">F-box protein At1g32420</fullName>
    </submittedName>
</protein>
<dbReference type="PROSITE" id="PS50181">
    <property type="entry name" value="FBOX"/>
    <property type="match status" value="1"/>
</dbReference>
<dbReference type="NCBIfam" id="TIGR01640">
    <property type="entry name" value="F_box_assoc_1"/>
    <property type="match status" value="1"/>
</dbReference>
<dbReference type="InterPro" id="IPR050796">
    <property type="entry name" value="SCF_F-box_component"/>
</dbReference>
<dbReference type="Proteomes" id="UP001652660">
    <property type="component" value="Chromosome 7e"/>
</dbReference>
<sequence length="471" mass="54106">MNQETGATLLLQRQPSSSLHIPEEIIFDVLSKLPVKTLVRFCCVSKSWRNLITSDPVFIYSHLQKSLKNGNNNPGEIRNVLLDTRAICPRSSSDLPMTRALGINCDCPKSFVPGVKQLTEQFRVNPGADINLCRLIFVEGPYFLAGCCDGIVCFFNRCYRIGKLSIHLWNPVLNQCKTLPWIDCIRYCIKHDVYFTRNPVSHDYQVVKISHPEEGCFRVQIYSLGNNSWKQISPDILPPPHQNLAASPLAYRWNLVVHNGFAHWCARNQMDSKLCLNVLDINQEKIRQLSLPDCLPNFKYPTLEEFEGCLAFSDLGHGGSELWVMKEHGEHMSCIKHIKVSEIHPLRQRTTGLIASGQLLAASKEKANGLVLYDPDKRCVEEPMEKELKCKRFLDSHYVVDYVPSLVSVFLGEDRDFQDFQNSSCIEIFKRRLEEEKKENMKNRCSCTRWTFLPECSSVLGLELKRRYKFK</sequence>
<dbReference type="GeneID" id="140011232"/>
<name>A0ABM4V989_COFAR</name>
<proteinExistence type="predicted"/>
<accession>A0ABM4V989</accession>
<dbReference type="SUPFAM" id="SSF81383">
    <property type="entry name" value="F-box domain"/>
    <property type="match status" value="1"/>
</dbReference>
<dbReference type="InterPro" id="IPR017451">
    <property type="entry name" value="F-box-assoc_interact_dom"/>
</dbReference>